<keyword evidence="8" id="KW-1185">Reference proteome</keyword>
<evidence type="ECO:0000256" key="5">
    <source>
        <dbReference type="ARBA" id="ARBA00023285"/>
    </source>
</evidence>
<dbReference type="PANTHER" id="PTHR48101">
    <property type="entry name" value="METHYLMALONYL-COA MUTASE, MITOCHONDRIAL-RELATED"/>
    <property type="match status" value="1"/>
</dbReference>
<dbReference type="PROSITE" id="PS51332">
    <property type="entry name" value="B12_BINDING"/>
    <property type="match status" value="1"/>
</dbReference>
<keyword evidence="2" id="KW-0846">Cobalamin</keyword>
<dbReference type="InterPro" id="IPR036724">
    <property type="entry name" value="Cobalamin-bd_sf"/>
</dbReference>
<dbReference type="SUPFAM" id="SSF52242">
    <property type="entry name" value="Cobalamin (vitamin B12)-binding domain"/>
    <property type="match status" value="1"/>
</dbReference>
<evidence type="ECO:0000256" key="1">
    <source>
        <dbReference type="ARBA" id="ARBA00001922"/>
    </source>
</evidence>
<evidence type="ECO:0000259" key="6">
    <source>
        <dbReference type="PROSITE" id="PS51332"/>
    </source>
</evidence>
<dbReference type="NCBIfam" id="TIGR00640">
    <property type="entry name" value="acid_CoA_mut_C"/>
    <property type="match status" value="1"/>
</dbReference>
<organism evidence="7 8">
    <name type="scientific">Formosa undariae</name>
    <dbReference type="NCBI Taxonomy" id="1325436"/>
    <lineage>
        <taxon>Bacteria</taxon>
        <taxon>Pseudomonadati</taxon>
        <taxon>Bacteroidota</taxon>
        <taxon>Flavobacteriia</taxon>
        <taxon>Flavobacteriales</taxon>
        <taxon>Flavobacteriaceae</taxon>
        <taxon>Formosa</taxon>
    </lineage>
</organism>
<dbReference type="PANTHER" id="PTHR48101:SF1">
    <property type="entry name" value="METHYLMALONYL-COA MUTASE, LARGE SUBUNIT"/>
    <property type="match status" value="1"/>
</dbReference>
<sequence>MKSEANVEITSVLKAKTLANTFAAQEGRRPRLLLSKIGQNNHEQDTKIIAVAYADIGFDVDLGPSFQSATDISKQAIENDVHALHLSSLTHETIHTVSEIIASLSHYGCEYILLIVDGDQLTDLDYKTLTDIGVHIIMKSSDNISDTAIQMLTLLIT</sequence>
<dbReference type="InterPro" id="IPR006159">
    <property type="entry name" value="Acid_CoA_mut_C"/>
</dbReference>
<keyword evidence="4" id="KW-0413">Isomerase</keyword>
<evidence type="ECO:0000256" key="3">
    <source>
        <dbReference type="ARBA" id="ARBA00022723"/>
    </source>
</evidence>
<protein>
    <recommendedName>
        <fullName evidence="6">B12-binding domain-containing protein</fullName>
    </recommendedName>
</protein>
<comment type="caution">
    <text evidence="7">The sequence shown here is derived from an EMBL/GenBank/DDBJ whole genome shotgun (WGS) entry which is preliminary data.</text>
</comment>
<dbReference type="InterPro" id="IPR006158">
    <property type="entry name" value="Cobalamin-bd"/>
</dbReference>
<dbReference type="EMBL" id="JBHMEZ010000003">
    <property type="protein sequence ID" value="MFB9052782.1"/>
    <property type="molecule type" value="Genomic_DNA"/>
</dbReference>
<name>A0ABV5F044_9FLAO</name>
<gene>
    <name evidence="7" type="ORF">ACFFVB_06780</name>
</gene>
<dbReference type="Gene3D" id="3.40.50.280">
    <property type="entry name" value="Cobalamin-binding domain"/>
    <property type="match status" value="1"/>
</dbReference>
<feature type="domain" description="B12-binding" evidence="6">
    <location>
        <begin position="29"/>
        <end position="157"/>
    </location>
</feature>
<accession>A0ABV5F044</accession>
<keyword evidence="3" id="KW-0479">Metal-binding</keyword>
<evidence type="ECO:0000313" key="8">
    <source>
        <dbReference type="Proteomes" id="UP001589605"/>
    </source>
</evidence>
<evidence type="ECO:0000256" key="2">
    <source>
        <dbReference type="ARBA" id="ARBA00022628"/>
    </source>
</evidence>
<keyword evidence="5" id="KW-0170">Cobalt</keyword>
<evidence type="ECO:0000313" key="7">
    <source>
        <dbReference type="EMBL" id="MFB9052782.1"/>
    </source>
</evidence>
<dbReference type="RefSeq" id="WP_382381960.1">
    <property type="nucleotide sequence ID" value="NZ_JBHMEZ010000003.1"/>
</dbReference>
<dbReference type="Proteomes" id="UP001589605">
    <property type="component" value="Unassembled WGS sequence"/>
</dbReference>
<reference evidence="7 8" key="1">
    <citation type="submission" date="2024-09" db="EMBL/GenBank/DDBJ databases">
        <authorList>
            <person name="Sun Q."/>
            <person name="Mori K."/>
        </authorList>
    </citation>
    <scope>NUCLEOTIDE SEQUENCE [LARGE SCALE GENOMIC DNA]</scope>
    <source>
        <strain evidence="7 8">CECT 8286</strain>
    </source>
</reference>
<proteinExistence type="predicted"/>
<evidence type="ECO:0000256" key="4">
    <source>
        <dbReference type="ARBA" id="ARBA00023235"/>
    </source>
</evidence>
<comment type="cofactor">
    <cofactor evidence="1">
        <name>adenosylcob(III)alamin</name>
        <dbReference type="ChEBI" id="CHEBI:18408"/>
    </cofactor>
</comment>